<name>W4QL35_9BACI</name>
<accession>W4QL35</accession>
<evidence type="ECO:0000313" key="2">
    <source>
        <dbReference type="Proteomes" id="UP000018895"/>
    </source>
</evidence>
<evidence type="ECO:0000313" key="1">
    <source>
        <dbReference type="EMBL" id="GAE32830.1"/>
    </source>
</evidence>
<dbReference type="AlphaFoldDB" id="W4QL35"/>
<keyword evidence="2" id="KW-1185">Reference proteome</keyword>
<comment type="caution">
    <text evidence="1">The sequence shown here is derived from an EMBL/GenBank/DDBJ whole genome shotgun (WGS) entry which is preliminary data.</text>
</comment>
<dbReference type="Proteomes" id="UP000018895">
    <property type="component" value="Unassembled WGS sequence"/>
</dbReference>
<proteinExistence type="predicted"/>
<sequence>MTIGDKDYLSPSDIHLRDYIDIRYYTITLEEKDIEDPYVLDFDPDDINYDYHLRGGYVDGDKVFILE</sequence>
<gene>
    <name evidence="1" type="ORF">JCM9152_4412</name>
</gene>
<organism evidence="1 2">
    <name type="scientific">Halalkalibacter hemicellulosilyticusJCM 9152</name>
    <dbReference type="NCBI Taxonomy" id="1236971"/>
    <lineage>
        <taxon>Bacteria</taxon>
        <taxon>Bacillati</taxon>
        <taxon>Bacillota</taxon>
        <taxon>Bacilli</taxon>
        <taxon>Bacillales</taxon>
        <taxon>Bacillaceae</taxon>
        <taxon>Halalkalibacter</taxon>
    </lineage>
</organism>
<dbReference type="RefSeq" id="WP_035347391.1">
    <property type="nucleotide sequence ID" value="NZ_BAUU01000055.1"/>
</dbReference>
<reference evidence="1" key="1">
    <citation type="journal article" date="2014" name="Genome Announc.">
        <title>Draft Genome Sequences of Three Alkaliphilic Bacillus Strains, Bacillus wakoensis JCM 9140T, Bacillus akibai JCM 9157T, and Bacillus hemicellulosilyticus JCM 9152T.</title>
        <authorList>
            <person name="Yuki M."/>
            <person name="Oshima K."/>
            <person name="Suda W."/>
            <person name="Oshida Y."/>
            <person name="Kitamura K."/>
            <person name="Iida T."/>
            <person name="Hattori M."/>
            <person name="Ohkuma M."/>
        </authorList>
    </citation>
    <scope>NUCLEOTIDE SEQUENCE [LARGE SCALE GENOMIC DNA]</scope>
    <source>
        <strain evidence="1">JCM 9152</strain>
    </source>
</reference>
<protein>
    <submittedName>
        <fullName evidence="1">Uncharacterized protein</fullName>
    </submittedName>
</protein>
<dbReference type="EMBL" id="BAUU01000055">
    <property type="protein sequence ID" value="GAE32830.1"/>
    <property type="molecule type" value="Genomic_DNA"/>
</dbReference>